<organism evidence="1 2">
    <name type="scientific">Cupriavidus metallidurans (strain ATCC 43123 / DSM 2839 / NBRC 102507 / CH34)</name>
    <name type="common">Ralstonia metallidurans</name>
    <dbReference type="NCBI Taxonomy" id="266264"/>
    <lineage>
        <taxon>Bacteria</taxon>
        <taxon>Pseudomonadati</taxon>
        <taxon>Pseudomonadota</taxon>
        <taxon>Betaproteobacteria</taxon>
        <taxon>Burkholderiales</taxon>
        <taxon>Burkholderiaceae</taxon>
        <taxon>Cupriavidus</taxon>
    </lineage>
</organism>
<evidence type="ECO:0000313" key="1">
    <source>
        <dbReference type="EMBL" id="ABF09945.1"/>
    </source>
</evidence>
<gene>
    <name evidence="1" type="ordered locus">Rmet_3073</name>
</gene>
<keyword evidence="2" id="KW-1185">Reference proteome</keyword>
<evidence type="ECO:0000313" key="2">
    <source>
        <dbReference type="Proteomes" id="UP000002429"/>
    </source>
</evidence>
<protein>
    <submittedName>
        <fullName evidence="1">Uncharacterized protein</fullName>
    </submittedName>
</protein>
<dbReference type="AlphaFoldDB" id="Q1LIT1"/>
<dbReference type="KEGG" id="rme:Rmet_3073"/>
<dbReference type="EMBL" id="CP000352">
    <property type="protein sequence ID" value="ABF09945.1"/>
    <property type="molecule type" value="Genomic_DNA"/>
</dbReference>
<sequence length="134" mass="15073">MLGIARAWFDGGASRSVFACVATRGNATRQRCAERCRTSIRSAWNDIDGGPESQCSCGFPACGRERATALHTASQACLSRYVRCLRGCAITRHRHDPPRIDSSCEDPMKELWSVCESRDQHVCRWCRHRDVRAE</sequence>
<dbReference type="Proteomes" id="UP000002429">
    <property type="component" value="Chromosome"/>
</dbReference>
<proteinExistence type="predicted"/>
<accession>Q1LIT1</accession>
<reference evidence="2" key="1">
    <citation type="journal article" date="2010" name="PLoS ONE">
        <title>The complete genome sequence of Cupriavidus metallidurans strain CH34, a master survivalist in harsh and anthropogenic environments.</title>
        <authorList>
            <person name="Janssen P.J."/>
            <person name="Van Houdt R."/>
            <person name="Moors H."/>
            <person name="Monsieurs P."/>
            <person name="Morin N."/>
            <person name="Michaux A."/>
            <person name="Benotmane M.A."/>
            <person name="Leys N."/>
            <person name="Vallaeys T."/>
            <person name="Lapidus A."/>
            <person name="Monchy S."/>
            <person name="Medigue C."/>
            <person name="Taghavi S."/>
            <person name="McCorkle S."/>
            <person name="Dunn J."/>
            <person name="van der Lelie D."/>
            <person name="Mergeay M."/>
        </authorList>
    </citation>
    <scope>NUCLEOTIDE SEQUENCE [LARGE SCALE GENOMIC DNA]</scope>
    <source>
        <strain evidence="2">ATCC 43123 / DSM 2839 / NBRC 102507 / CH34</strain>
    </source>
</reference>
<name>Q1LIT1_CUPMC</name>
<dbReference type="HOGENOM" id="CLU_1894494_0_0_4"/>
<dbReference type="STRING" id="266264.Rmet_3073"/>